<sequence>MDGDSPHLTQLPDDMSFSESDSEDGMEDRRSPSPLPPPPSITGFKNNLVNCQYSILYMNIGLDIQNSIRRIDMYHFDDEEGKKKYVAELNALFAESRKKGRSPTPPKDTATSLKKQKTTEVETSNQYDALPTYHGEENEDETEVPVHHNTVRPPPPITIDNVKLPNQLLKKLQDTTQQKMKGRMVGKGLRIYPETPEAYHAIRKYVETEKLEAFTYQLPEDREIKAVIRGMPADTPPPEEIIQDLLTVGIKVNECHAMTNRKTGLPMPLFLLTLPKNMINKDIFNMTELCYLKIKVEPLRPKIGPAQCFRCQGFFHSSKFCTRNPKCVKCGQPHLTRNCTKTSATEATCCNCQGNHPANFTGCPRNPLNKPPPPPKVNFWEERARKRRELQEAAKAQADAARAATTSAPAYTPPPVRAARPSSTTPPPASTAPASIPTPHQWVQLQLPDREQHPLLPQAKPPLSYQLHLSSTSNPPSTIAETLKQLREPKVVEIFQVLKQVIAICNSDMPLADRAIEVAALLQIDLPI</sequence>
<name>A0A8X6W9X4_TRICX</name>
<evidence type="ECO:0000256" key="1">
    <source>
        <dbReference type="SAM" id="MobiDB-lite"/>
    </source>
</evidence>
<protein>
    <submittedName>
        <fullName evidence="3">Nucleic-acid-binding protein from transposon X-element</fullName>
    </submittedName>
</protein>
<dbReference type="PANTHER" id="PTHR33273:SF2">
    <property type="entry name" value="ENDONUCLEASE_EXONUCLEASE_PHOSPHATASE DOMAIN-CONTAINING PROTEIN"/>
    <property type="match status" value="1"/>
</dbReference>
<feature type="compositionally biased region" description="Low complexity" evidence="1">
    <location>
        <begin position="393"/>
        <end position="410"/>
    </location>
</feature>
<keyword evidence="4" id="KW-1185">Reference proteome</keyword>
<dbReference type="SMART" id="SM00596">
    <property type="entry name" value="PRE_C2HC"/>
    <property type="match status" value="1"/>
</dbReference>
<evidence type="ECO:0000259" key="2">
    <source>
        <dbReference type="SMART" id="SM00596"/>
    </source>
</evidence>
<feature type="region of interest" description="Disordered" evidence="1">
    <location>
        <begin position="96"/>
        <end position="123"/>
    </location>
</feature>
<evidence type="ECO:0000313" key="4">
    <source>
        <dbReference type="Proteomes" id="UP000887159"/>
    </source>
</evidence>
<dbReference type="AlphaFoldDB" id="A0A8X6W9X4"/>
<dbReference type="Proteomes" id="UP000887159">
    <property type="component" value="Unassembled WGS sequence"/>
</dbReference>
<dbReference type="InterPro" id="IPR006579">
    <property type="entry name" value="Pre_C2HC_dom"/>
</dbReference>
<dbReference type="Pfam" id="PF07530">
    <property type="entry name" value="PRE_C2HC"/>
    <property type="match status" value="1"/>
</dbReference>
<feature type="domain" description="Pre-C2HC" evidence="2">
    <location>
        <begin position="238"/>
        <end position="306"/>
    </location>
</feature>
<gene>
    <name evidence="3" type="primary">ORF1</name>
    <name evidence="3" type="ORF">TNCV_3523321</name>
</gene>
<feature type="region of interest" description="Disordered" evidence="1">
    <location>
        <begin position="388"/>
        <end position="436"/>
    </location>
</feature>
<dbReference type="EMBL" id="BMAU01021393">
    <property type="protein sequence ID" value="GFY30569.1"/>
    <property type="molecule type" value="Genomic_DNA"/>
</dbReference>
<accession>A0A8X6W9X4</accession>
<proteinExistence type="predicted"/>
<evidence type="ECO:0000313" key="3">
    <source>
        <dbReference type="EMBL" id="GFY30569.1"/>
    </source>
</evidence>
<dbReference type="PANTHER" id="PTHR33273">
    <property type="entry name" value="DOMAIN-CONTAINING PROTEIN, PUTATIVE-RELATED"/>
    <property type="match status" value="1"/>
</dbReference>
<organism evidence="3 4">
    <name type="scientific">Trichonephila clavipes</name>
    <name type="common">Golden silk orbweaver</name>
    <name type="synonym">Nephila clavipes</name>
    <dbReference type="NCBI Taxonomy" id="2585209"/>
    <lineage>
        <taxon>Eukaryota</taxon>
        <taxon>Metazoa</taxon>
        <taxon>Ecdysozoa</taxon>
        <taxon>Arthropoda</taxon>
        <taxon>Chelicerata</taxon>
        <taxon>Arachnida</taxon>
        <taxon>Araneae</taxon>
        <taxon>Araneomorphae</taxon>
        <taxon>Entelegynae</taxon>
        <taxon>Araneoidea</taxon>
        <taxon>Nephilidae</taxon>
        <taxon>Trichonephila</taxon>
    </lineage>
</organism>
<feature type="region of interest" description="Disordered" evidence="1">
    <location>
        <begin position="1"/>
        <end position="41"/>
    </location>
</feature>
<reference evidence="3" key="1">
    <citation type="submission" date="2020-08" db="EMBL/GenBank/DDBJ databases">
        <title>Multicomponent nature underlies the extraordinary mechanical properties of spider dragline silk.</title>
        <authorList>
            <person name="Kono N."/>
            <person name="Nakamura H."/>
            <person name="Mori M."/>
            <person name="Yoshida Y."/>
            <person name="Ohtoshi R."/>
            <person name="Malay A.D."/>
            <person name="Moran D.A.P."/>
            <person name="Tomita M."/>
            <person name="Numata K."/>
            <person name="Arakawa K."/>
        </authorList>
    </citation>
    <scope>NUCLEOTIDE SEQUENCE</scope>
</reference>
<comment type="caution">
    <text evidence="3">The sequence shown here is derived from an EMBL/GenBank/DDBJ whole genome shotgun (WGS) entry which is preliminary data.</text>
</comment>